<feature type="region of interest" description="Disordered" evidence="2">
    <location>
        <begin position="17"/>
        <end position="37"/>
    </location>
</feature>
<reference evidence="3" key="1">
    <citation type="submission" date="2022-11" db="EMBL/GenBank/DDBJ databases">
        <title>Centuries of genome instability and evolution in soft-shell clam transmissible cancer (bioRxiv).</title>
        <authorList>
            <person name="Hart S.F.M."/>
            <person name="Yonemitsu M.A."/>
            <person name="Giersch R.M."/>
            <person name="Beal B.F."/>
            <person name="Arriagada G."/>
            <person name="Davis B.W."/>
            <person name="Ostrander E.A."/>
            <person name="Goff S.P."/>
            <person name="Metzger M.J."/>
        </authorList>
    </citation>
    <scope>NUCLEOTIDE SEQUENCE</scope>
    <source>
        <strain evidence="3">MELC-2E11</strain>
        <tissue evidence="3">Siphon/mantle</tissue>
    </source>
</reference>
<keyword evidence="4" id="KW-1185">Reference proteome</keyword>
<evidence type="ECO:0000256" key="1">
    <source>
        <dbReference type="SAM" id="Coils"/>
    </source>
</evidence>
<gene>
    <name evidence="3" type="ORF">MAR_019249</name>
</gene>
<feature type="coiled-coil region" evidence="1">
    <location>
        <begin position="191"/>
        <end position="218"/>
    </location>
</feature>
<accession>A0ABY7EKN1</accession>
<dbReference type="Proteomes" id="UP001164746">
    <property type="component" value="Chromosome 6"/>
</dbReference>
<proteinExistence type="predicted"/>
<keyword evidence="1" id="KW-0175">Coiled coil</keyword>
<name>A0ABY7EKN1_MYAAR</name>
<sequence length="237" mass="27941">MSAKKKTHITPVFNHPKSMALAKPTHPASKRDTAPDQTGSLYKKLMENLEVARDLTDILKREKWRLSRREMSVELRMGELEDYKSHLKRDMTDMNQTVEAMSMRIVQLENTLCEAQELQEETEAAKKGTECRLDIATKTIEEMQKKKTDLTKEITMLKSQRNDRSMRHQFQEMSDKVEILVLENHQLKDIIREKDDTIDVIEKRLRDIENQEKEKKEHICDTKEQLRKLNICNEEST</sequence>
<evidence type="ECO:0000313" key="4">
    <source>
        <dbReference type="Proteomes" id="UP001164746"/>
    </source>
</evidence>
<evidence type="ECO:0000256" key="2">
    <source>
        <dbReference type="SAM" id="MobiDB-lite"/>
    </source>
</evidence>
<dbReference type="EMBL" id="CP111017">
    <property type="protein sequence ID" value="WAR09291.1"/>
    <property type="molecule type" value="Genomic_DNA"/>
</dbReference>
<feature type="coiled-coil region" evidence="1">
    <location>
        <begin position="91"/>
        <end position="160"/>
    </location>
</feature>
<organism evidence="3 4">
    <name type="scientific">Mya arenaria</name>
    <name type="common">Soft-shell clam</name>
    <dbReference type="NCBI Taxonomy" id="6604"/>
    <lineage>
        <taxon>Eukaryota</taxon>
        <taxon>Metazoa</taxon>
        <taxon>Spiralia</taxon>
        <taxon>Lophotrochozoa</taxon>
        <taxon>Mollusca</taxon>
        <taxon>Bivalvia</taxon>
        <taxon>Autobranchia</taxon>
        <taxon>Heteroconchia</taxon>
        <taxon>Euheterodonta</taxon>
        <taxon>Imparidentia</taxon>
        <taxon>Neoheterodontei</taxon>
        <taxon>Myida</taxon>
        <taxon>Myoidea</taxon>
        <taxon>Myidae</taxon>
        <taxon>Mya</taxon>
    </lineage>
</organism>
<protein>
    <submittedName>
        <fullName evidence="3">Uncharacterized protein</fullName>
    </submittedName>
</protein>
<evidence type="ECO:0000313" key="3">
    <source>
        <dbReference type="EMBL" id="WAR09291.1"/>
    </source>
</evidence>